<dbReference type="RefSeq" id="WP_077027160.1">
    <property type="nucleotide sequence ID" value="NZ_CP017641.1"/>
</dbReference>
<accession>A0A1P8WPV5</accession>
<dbReference type="SUPFAM" id="SSF53474">
    <property type="entry name" value="alpha/beta-Hydrolases"/>
    <property type="match status" value="2"/>
</dbReference>
<organism evidence="2 3">
    <name type="scientific">Fuerstiella marisgermanici</name>
    <dbReference type="NCBI Taxonomy" id="1891926"/>
    <lineage>
        <taxon>Bacteria</taxon>
        <taxon>Pseudomonadati</taxon>
        <taxon>Planctomycetota</taxon>
        <taxon>Planctomycetia</taxon>
        <taxon>Planctomycetales</taxon>
        <taxon>Planctomycetaceae</taxon>
        <taxon>Fuerstiella</taxon>
    </lineage>
</organism>
<dbReference type="InterPro" id="IPR029058">
    <property type="entry name" value="AB_hydrolase_fold"/>
</dbReference>
<dbReference type="KEGG" id="fmr:Fuma_05756"/>
<feature type="chain" id="PRO_5010195215" evidence="1">
    <location>
        <begin position="21"/>
        <end position="707"/>
    </location>
</feature>
<dbReference type="EMBL" id="CP017641">
    <property type="protein sequence ID" value="APZ96088.1"/>
    <property type="molecule type" value="Genomic_DNA"/>
</dbReference>
<evidence type="ECO:0000256" key="1">
    <source>
        <dbReference type="SAM" id="SignalP"/>
    </source>
</evidence>
<keyword evidence="1" id="KW-0732">Signal</keyword>
<dbReference type="InterPro" id="IPR050261">
    <property type="entry name" value="FrsA_esterase"/>
</dbReference>
<feature type="signal peptide" evidence="1">
    <location>
        <begin position="1"/>
        <end position="20"/>
    </location>
</feature>
<name>A0A1P8WPV5_9PLAN</name>
<protein>
    <submittedName>
        <fullName evidence="2">Acetyl xylan esterase (AXE1)</fullName>
    </submittedName>
</protein>
<dbReference type="PANTHER" id="PTHR22946">
    <property type="entry name" value="DIENELACTONE HYDROLASE DOMAIN-CONTAINING PROTEIN-RELATED"/>
    <property type="match status" value="1"/>
</dbReference>
<reference evidence="2 3" key="1">
    <citation type="journal article" date="2016" name="Front. Microbiol.">
        <title>Fuerstia marisgermanicae gen. nov., sp. nov., an Unusual Member of the Phylum Planctomycetes from the German Wadden Sea.</title>
        <authorList>
            <person name="Kohn T."/>
            <person name="Heuer A."/>
            <person name="Jogler M."/>
            <person name="Vollmers J."/>
            <person name="Boedeker C."/>
            <person name="Bunk B."/>
            <person name="Rast P."/>
            <person name="Borchert D."/>
            <person name="Glockner I."/>
            <person name="Freese H.M."/>
            <person name="Klenk H.P."/>
            <person name="Overmann J."/>
            <person name="Kaster A.K."/>
            <person name="Rohde M."/>
            <person name="Wiegand S."/>
            <person name="Jogler C."/>
        </authorList>
    </citation>
    <scope>NUCLEOTIDE SEQUENCE [LARGE SCALE GENOMIC DNA]</scope>
    <source>
        <strain evidence="2 3">NH11</strain>
    </source>
</reference>
<evidence type="ECO:0000313" key="2">
    <source>
        <dbReference type="EMBL" id="APZ96088.1"/>
    </source>
</evidence>
<dbReference type="PANTHER" id="PTHR22946:SF8">
    <property type="entry name" value="ACETYL XYLAN ESTERASE DOMAIN-CONTAINING PROTEIN"/>
    <property type="match status" value="1"/>
</dbReference>
<sequence precursor="true">MQNTRLFLLFAISATTIAHATADGDPAQHRVFDVGQQPDDVRLKAPKDLNGYFPFEVPASKAEWEQRKAELKLRVQIATGLYPMPEKTPLNTVIHGKVQRDGFTVEKVYFESLPGHFVSGLLFRPDGEATSKRPAVLCPHGHGGRQQDYGEAKMDELIKSGAELHKRSGRFPKLARCAQLARMGCVTFIFDMLGYVDSHQISRQVAHGYGKPRPEFETNDRWGFYSPQAESRLHSILGLQTWNCVRGLDFLESLPDVDASRMAVTGGSGGGTQTILLGAIDDRHIAGFPNGMVSTSMQGGCTCENCSLLRVGTGNVELAALFAPKPQGMTAANDWTKEMMTKGYPELQKLYAMLGVPDNVSCEPMLHFPHNYNAVTRKIMYEWFNKHMDLGFEKPIIEQDWKPLTPEEYTVWNDEHPAPDGGADYERKLLQQLNERDLDALHHHAPEGDTETQNYFSTIRTAWETLIGRNVPKSEDVQRTKVWKEERAGYWEFGDIITLTTEGEQLPIVSVYPKAVEWNQQVVLWIDGQGKAGMFPNGKPHADLLKLIDQGFSVVGVDLYGQGEFTTNGVALKENPTVANPRQFAGYTYCYNDTVFARRVHDILTVTAWINGDEHSPKALHALGVNGGTPLLAAARVIAGDEFKTVAVDNRDFRFANLTSWKHADFLPGAVKYGDLPALLKIPSGQNASASDSVVTWDGTVDIFTAK</sequence>
<dbReference type="OrthoDB" id="244125at2"/>
<gene>
    <name evidence="2" type="ORF">Fuma_05756</name>
</gene>
<dbReference type="Gene3D" id="3.40.50.1820">
    <property type="entry name" value="alpha/beta hydrolase"/>
    <property type="match status" value="2"/>
</dbReference>
<dbReference type="AlphaFoldDB" id="A0A1P8WPV5"/>
<dbReference type="STRING" id="1891926.Fuma_05756"/>
<proteinExistence type="predicted"/>
<dbReference type="Proteomes" id="UP000187735">
    <property type="component" value="Chromosome"/>
</dbReference>
<evidence type="ECO:0000313" key="3">
    <source>
        <dbReference type="Proteomes" id="UP000187735"/>
    </source>
</evidence>
<keyword evidence="3" id="KW-1185">Reference proteome</keyword>